<dbReference type="AlphaFoldDB" id="M1JLF5"/>
<dbReference type="VEuPathDB" id="MicrosporidiaDB:AEWR_070110"/>
<evidence type="ECO:0000256" key="1">
    <source>
        <dbReference type="ARBA" id="ARBA00005375"/>
    </source>
</evidence>
<dbReference type="Gene3D" id="3.40.50.1240">
    <property type="entry name" value="Phosphoglycerate mutase-like"/>
    <property type="match status" value="1"/>
</dbReference>
<dbReference type="Pfam" id="PF00328">
    <property type="entry name" value="His_Phos_2"/>
    <property type="match status" value="1"/>
</dbReference>
<sequence length="392" mass="44820">MFKALLTMSFLFEGFWDTKNIGLEKDLKPFRRYCQSAYKFVPKAENYNLEKLFVIFRHGARTPVRNLARMWDSQECMRCSFDNGTILNCERKGCGEGDLTYRGFEQMVTLGRFIKKNYKPLLFDKKIKKENIKMRATKIPRTHSSLAGVMKGLTGDTVVENVEVPENNDTLLNMLGCKTQKDRDDVTKLFDRPSIVQDNQVFTRHPKPQERADHYYACLCSRINIDCKELSCEIQSIADHMKAANDAWTYMVNIGAKDEEGRKSLLGRFARDLLLDIGEEKQILLYSAHDSSISAILAGLDTGISEWPSYASALFIEIWCNTGKQYVRMVFNSRVIKPKSFYDDYIPVRDFMGLLKSITSDASDKNSKKSDTENAGKSKEDSKEADRAPNPS</sequence>
<dbReference type="VEuPathDB" id="MicrosporidiaDB:M970_070110"/>
<reference evidence="4" key="1">
    <citation type="journal article" date="2013" name="Eukaryot. Cell">
        <title>Extremely Reduced Levels of Heterozygosity in the Vertebrate Pathogen Encephalitozoon cuniculi.</title>
        <authorList>
            <person name="Selman M."/>
            <person name="Sak B."/>
            <person name="Kvac M."/>
            <person name="Farinelli L."/>
            <person name="Weiss L.M."/>
            <person name="Corradi N."/>
        </authorList>
    </citation>
    <scope>NUCLEOTIDE SEQUENCE</scope>
</reference>
<dbReference type="PANTHER" id="PTHR11567:SF110">
    <property type="entry name" value="2-PHOSPHOXYLOSE PHOSPHATASE 1"/>
    <property type="match status" value="1"/>
</dbReference>
<dbReference type="SUPFAM" id="SSF53254">
    <property type="entry name" value="Phosphoglycerate mutase-like"/>
    <property type="match status" value="1"/>
</dbReference>
<dbReference type="InterPro" id="IPR050645">
    <property type="entry name" value="Histidine_acid_phosphatase"/>
</dbReference>
<proteinExistence type="inferred from homology"/>
<dbReference type="PANTHER" id="PTHR11567">
    <property type="entry name" value="ACID PHOSPHATASE-RELATED"/>
    <property type="match status" value="1"/>
</dbReference>
<dbReference type="VEuPathDB" id="MicrosporidiaDB:AEWD_070120"/>
<organism evidence="4">
    <name type="scientific">Encephalitozoon cuniculi</name>
    <name type="common">Microsporidian parasite</name>
    <dbReference type="NCBI Taxonomy" id="6035"/>
    <lineage>
        <taxon>Eukaryota</taxon>
        <taxon>Fungi</taxon>
        <taxon>Fungi incertae sedis</taxon>
        <taxon>Microsporidia</taxon>
        <taxon>Unikaryonidae</taxon>
        <taxon>Encephalitozoon</taxon>
    </lineage>
</organism>
<evidence type="ECO:0000256" key="3">
    <source>
        <dbReference type="SAM" id="MobiDB-lite"/>
    </source>
</evidence>
<evidence type="ECO:0000256" key="2">
    <source>
        <dbReference type="ARBA" id="ARBA00022801"/>
    </source>
</evidence>
<name>M1JLF5_ENCCN</name>
<dbReference type="InterPro" id="IPR033379">
    <property type="entry name" value="Acid_Pase_AS"/>
</dbReference>
<dbReference type="PROSITE" id="PS00616">
    <property type="entry name" value="HIS_ACID_PHOSPHAT_1"/>
    <property type="match status" value="1"/>
</dbReference>
<comment type="similarity">
    <text evidence="1">Belongs to the histidine acid phosphatase family.</text>
</comment>
<dbReference type="VEuPathDB" id="MicrosporidiaDB:AEWQ_070120"/>
<feature type="compositionally biased region" description="Basic and acidic residues" evidence="3">
    <location>
        <begin position="362"/>
        <end position="392"/>
    </location>
</feature>
<gene>
    <name evidence="4" type="ORF">ECU07_0180</name>
</gene>
<dbReference type="CDD" id="cd07061">
    <property type="entry name" value="HP_HAP_like"/>
    <property type="match status" value="1"/>
</dbReference>
<protein>
    <submittedName>
        <fullName evidence="4">Acid phosphatase</fullName>
    </submittedName>
</protein>
<dbReference type="GO" id="GO:0016791">
    <property type="term" value="F:phosphatase activity"/>
    <property type="evidence" value="ECO:0007669"/>
    <property type="project" value="TreeGrafter"/>
</dbReference>
<dbReference type="InterPro" id="IPR029033">
    <property type="entry name" value="His_PPase_superfam"/>
</dbReference>
<evidence type="ECO:0000313" key="4">
    <source>
        <dbReference type="EMBL" id="AGE96359.1"/>
    </source>
</evidence>
<accession>M1JLF5</accession>
<dbReference type="InterPro" id="IPR000560">
    <property type="entry name" value="His_Pase_clade-2"/>
</dbReference>
<dbReference type="VEuPathDB" id="MicrosporidiaDB:ECU07_0180"/>
<feature type="region of interest" description="Disordered" evidence="3">
    <location>
        <begin position="361"/>
        <end position="392"/>
    </location>
</feature>
<keyword evidence="2" id="KW-0378">Hydrolase</keyword>
<dbReference type="EMBL" id="KC513617">
    <property type="protein sequence ID" value="AGE96359.1"/>
    <property type="molecule type" value="Genomic_DNA"/>
</dbReference>